<reference evidence="1" key="1">
    <citation type="journal article" date="2021" name="Proc. Natl. Acad. Sci. U.S.A.">
        <title>A Catalog of Tens of Thousands of Viruses from Human Metagenomes Reveals Hidden Associations with Chronic Diseases.</title>
        <authorList>
            <person name="Tisza M.J."/>
            <person name="Buck C.B."/>
        </authorList>
    </citation>
    <scope>NUCLEOTIDE SEQUENCE</scope>
    <source>
        <strain evidence="1">CtnCN2</strain>
    </source>
</reference>
<accession>A0A8S5PLC1</accession>
<organism evidence="1">
    <name type="scientific">Podoviridae sp. ctnCN2</name>
    <dbReference type="NCBI Taxonomy" id="2825274"/>
    <lineage>
        <taxon>Viruses</taxon>
        <taxon>Duplodnaviria</taxon>
        <taxon>Heunggongvirae</taxon>
        <taxon>Uroviricota</taxon>
        <taxon>Caudoviricetes</taxon>
    </lineage>
</organism>
<sequence length="38" mass="4623">MRYRLRMATYFTVSRLRGVNPRTCYVFPCCYRLRFAPG</sequence>
<evidence type="ECO:0000313" key="1">
    <source>
        <dbReference type="EMBL" id="DAE07544.1"/>
    </source>
</evidence>
<protein>
    <submittedName>
        <fullName evidence="1">Cuticle protein</fullName>
    </submittedName>
</protein>
<name>A0A8S5PLC1_9CAUD</name>
<proteinExistence type="predicted"/>
<dbReference type="EMBL" id="BK015452">
    <property type="protein sequence ID" value="DAE07544.1"/>
    <property type="molecule type" value="Genomic_DNA"/>
</dbReference>